<feature type="transmembrane region" description="Helical" evidence="4">
    <location>
        <begin position="12"/>
        <end position="31"/>
    </location>
</feature>
<evidence type="ECO:0000256" key="4">
    <source>
        <dbReference type="SAM" id="Phobius"/>
    </source>
</evidence>
<keyword evidence="4" id="KW-1133">Transmembrane helix</keyword>
<organism evidence="6 7">
    <name type="scientific">Litoreibacter ascidiaceicola</name>
    <dbReference type="NCBI Taxonomy" id="1486859"/>
    <lineage>
        <taxon>Bacteria</taxon>
        <taxon>Pseudomonadati</taxon>
        <taxon>Pseudomonadota</taxon>
        <taxon>Alphaproteobacteria</taxon>
        <taxon>Rhodobacterales</taxon>
        <taxon>Roseobacteraceae</taxon>
        <taxon>Litoreibacter</taxon>
    </lineage>
</organism>
<keyword evidence="4" id="KW-0472">Membrane</keyword>
<keyword evidence="7" id="KW-1185">Reference proteome</keyword>
<feature type="domain" description="Phospholipid/glycerol acyltransferase" evidence="5">
    <location>
        <begin position="73"/>
        <end position="187"/>
    </location>
</feature>
<comment type="pathway">
    <text evidence="1">Lipid metabolism.</text>
</comment>
<evidence type="ECO:0000256" key="1">
    <source>
        <dbReference type="ARBA" id="ARBA00005189"/>
    </source>
</evidence>
<dbReference type="AlphaFoldDB" id="A0A1M4XBY7"/>
<proteinExistence type="predicted"/>
<dbReference type="SMART" id="SM00563">
    <property type="entry name" value="PlsC"/>
    <property type="match status" value="1"/>
</dbReference>
<evidence type="ECO:0000313" key="7">
    <source>
        <dbReference type="Proteomes" id="UP000184144"/>
    </source>
</evidence>
<dbReference type="Proteomes" id="UP000184144">
    <property type="component" value="Unassembled WGS sequence"/>
</dbReference>
<dbReference type="InterPro" id="IPR002123">
    <property type="entry name" value="Plipid/glycerol_acylTrfase"/>
</dbReference>
<dbReference type="GO" id="GO:0003841">
    <property type="term" value="F:1-acylglycerol-3-phosphate O-acyltransferase activity"/>
    <property type="evidence" value="ECO:0007669"/>
    <property type="project" value="TreeGrafter"/>
</dbReference>
<dbReference type="PANTHER" id="PTHR10434">
    <property type="entry name" value="1-ACYL-SN-GLYCEROL-3-PHOSPHATE ACYLTRANSFERASE"/>
    <property type="match status" value="1"/>
</dbReference>
<name>A0A1M4XBY7_9RHOB</name>
<dbReference type="Pfam" id="PF01553">
    <property type="entry name" value="Acyltransferase"/>
    <property type="match status" value="1"/>
</dbReference>
<protein>
    <submittedName>
        <fullName evidence="6">1-acyl-sn-glycerol-3-phosphate acyltransferase</fullName>
    </submittedName>
</protein>
<dbReference type="OrthoDB" id="5290997at2"/>
<dbReference type="SUPFAM" id="SSF69593">
    <property type="entry name" value="Glycerol-3-phosphate (1)-acyltransferase"/>
    <property type="match status" value="1"/>
</dbReference>
<keyword evidence="3 6" id="KW-0012">Acyltransferase</keyword>
<reference evidence="7" key="1">
    <citation type="submission" date="2016-11" db="EMBL/GenBank/DDBJ databases">
        <authorList>
            <person name="Varghese N."/>
            <person name="Submissions S."/>
        </authorList>
    </citation>
    <scope>NUCLEOTIDE SEQUENCE [LARGE SCALE GENOMIC DNA]</scope>
    <source>
        <strain evidence="7">DSM 100566</strain>
    </source>
</reference>
<accession>A0A1M4XBY7</accession>
<keyword evidence="4" id="KW-0812">Transmembrane</keyword>
<evidence type="ECO:0000256" key="2">
    <source>
        <dbReference type="ARBA" id="ARBA00022679"/>
    </source>
</evidence>
<evidence type="ECO:0000259" key="5">
    <source>
        <dbReference type="SMART" id="SM00563"/>
    </source>
</evidence>
<dbReference type="EMBL" id="FQUV01000003">
    <property type="protein sequence ID" value="SHE90963.1"/>
    <property type="molecule type" value="Genomic_DNA"/>
</dbReference>
<dbReference type="GO" id="GO:0006654">
    <property type="term" value="P:phosphatidic acid biosynthetic process"/>
    <property type="evidence" value="ECO:0007669"/>
    <property type="project" value="TreeGrafter"/>
</dbReference>
<dbReference type="RefSeq" id="WP_073142025.1">
    <property type="nucleotide sequence ID" value="NZ_FQUV01000003.1"/>
</dbReference>
<dbReference type="STRING" id="1486859.SAMN05444273_103120"/>
<evidence type="ECO:0000256" key="3">
    <source>
        <dbReference type="ARBA" id="ARBA00023315"/>
    </source>
</evidence>
<gene>
    <name evidence="6" type="ORF">SAMN05444273_103120</name>
</gene>
<dbReference type="CDD" id="cd07989">
    <property type="entry name" value="LPLAT_AGPAT-like"/>
    <property type="match status" value="1"/>
</dbReference>
<keyword evidence="2 6" id="KW-0808">Transferase</keyword>
<evidence type="ECO:0000313" key="6">
    <source>
        <dbReference type="EMBL" id="SHE90963.1"/>
    </source>
</evidence>
<dbReference type="PANTHER" id="PTHR10434:SF40">
    <property type="entry name" value="1-ACYL-SN-GLYCEROL-3-PHOSPHATE ACYLTRANSFERASE"/>
    <property type="match status" value="1"/>
</dbReference>
<sequence>MKYAIQWVRSLVFNLSMYAAMPVLAIVYLPWAMFSPYGAVAACHAYARYVIWTAGWMVGLKSEVRGTPPTEEALVAAKHQSFLDILMIFDAIPHGKFIMKAILLYAPILGQYAYRIGCIPVNRGKRGAAIAKMLADVEKGDKLPGQLVIYSQGTRLAPGAKRPYKVGTAVLYEQMNQTCYPVATNAGVFWPRRGVYRKPGVAVVEFLEPIPPGLPKDQFLAKLEAEVEAASDRLLVEAGFVPKEG</sequence>